<dbReference type="InterPro" id="IPR020846">
    <property type="entry name" value="MFS_dom"/>
</dbReference>
<feature type="transmembrane region" description="Helical" evidence="7">
    <location>
        <begin position="179"/>
        <end position="198"/>
    </location>
</feature>
<feature type="transmembrane region" description="Helical" evidence="7">
    <location>
        <begin position="413"/>
        <end position="439"/>
    </location>
</feature>
<keyword evidence="2" id="KW-0813">Transport</keyword>
<organism evidence="9 10">
    <name type="scientific">Exophiala mesophila</name>
    <name type="common">Black yeast-like fungus</name>
    <dbReference type="NCBI Taxonomy" id="212818"/>
    <lineage>
        <taxon>Eukaryota</taxon>
        <taxon>Fungi</taxon>
        <taxon>Dikarya</taxon>
        <taxon>Ascomycota</taxon>
        <taxon>Pezizomycotina</taxon>
        <taxon>Eurotiomycetes</taxon>
        <taxon>Chaetothyriomycetidae</taxon>
        <taxon>Chaetothyriales</taxon>
        <taxon>Herpotrichiellaceae</taxon>
        <taxon>Exophiala</taxon>
    </lineage>
</organism>
<dbReference type="InterPro" id="IPR010573">
    <property type="entry name" value="MFS_Str1/Tri12-like"/>
</dbReference>
<keyword evidence="5 7" id="KW-0472">Membrane</keyword>
<feature type="transmembrane region" description="Helical" evidence="7">
    <location>
        <begin position="252"/>
        <end position="273"/>
    </location>
</feature>
<sequence>MSEKATPHTQESNIQSEHRENAVASSEKASSTNVDIEPAEPQEIDFANQKWTLKDRVAALSLSGLYVGSQIPLYFVGGSLSFIAADIGGTAVSAWLPVSYALALAAIAPLSGYLQDLMGRRNITLLGGLVLVAGIIVLATARNFGSGVTGMGLAGAGAAIGELTALAGTAELVPVKRRGYYLALVTGFILPFTPYLLYAQLLSTYHTWRWGIWICLIWNAISFIGIALLYFPISQTRAKGAALGTLLGKIDYVGGVTSIMGLTLFLVAMQAGGYSHSWASAYVLCTLLIGLLLIVFFVVWEYKFVKEPMIPHEMFAGQKIVGMAFGIAFVAGMNFYAMLNFFPVLFHDVFDPDPVQVGIKGLFPGLTTTFGAVFVNACLTWFKGWNRELILGSTVIMTAFGGALAAVTPDTPALAVALASITGFGVGGVLVPAATVAIMVTPDTSIATCVALSLAIRTVGGSIGYAIYYNVFINKLTTNLPLLVGQWAVEAGLPLESAEAFVGAYLTMPEALAEVPGVTAEVLEAAVIGTRWAFSESLRFVWLSSIPFGVCTIIACFFLGNTKKYMTNRVAANLAH</sequence>
<dbReference type="PANTHER" id="PTHR23501">
    <property type="entry name" value="MAJOR FACILITATOR SUPERFAMILY"/>
    <property type="match status" value="1"/>
</dbReference>
<dbReference type="PANTHER" id="PTHR23501:SF109">
    <property type="entry name" value="MAJOR FACILITATOR SUPERFAMILY (MFS) PROFILE DOMAIN-CONTAINING PROTEIN-RELATED"/>
    <property type="match status" value="1"/>
</dbReference>
<keyword evidence="4 7" id="KW-1133">Transmembrane helix</keyword>
<protein>
    <recommendedName>
        <fullName evidence="8">Major facilitator superfamily (MFS) profile domain-containing protein</fullName>
    </recommendedName>
</protein>
<keyword evidence="3 7" id="KW-0812">Transmembrane</keyword>
<evidence type="ECO:0000256" key="4">
    <source>
        <dbReference type="ARBA" id="ARBA00022989"/>
    </source>
</evidence>
<dbReference type="VEuPathDB" id="FungiDB:PV10_04641"/>
<feature type="transmembrane region" description="Helical" evidence="7">
    <location>
        <begin position="122"/>
        <end position="141"/>
    </location>
</feature>
<dbReference type="GO" id="GO:0005886">
    <property type="term" value="C:plasma membrane"/>
    <property type="evidence" value="ECO:0007669"/>
    <property type="project" value="TreeGrafter"/>
</dbReference>
<evidence type="ECO:0000256" key="2">
    <source>
        <dbReference type="ARBA" id="ARBA00022448"/>
    </source>
</evidence>
<feature type="transmembrane region" description="Helical" evidence="7">
    <location>
        <begin position="540"/>
        <end position="559"/>
    </location>
</feature>
<evidence type="ECO:0000256" key="1">
    <source>
        <dbReference type="ARBA" id="ARBA00004141"/>
    </source>
</evidence>
<dbReference type="GO" id="GO:0022857">
    <property type="term" value="F:transmembrane transporter activity"/>
    <property type="evidence" value="ECO:0007669"/>
    <property type="project" value="InterPro"/>
</dbReference>
<evidence type="ECO:0000313" key="10">
    <source>
        <dbReference type="Proteomes" id="UP000288859"/>
    </source>
</evidence>
<reference evidence="9 10" key="1">
    <citation type="submission" date="2017-03" db="EMBL/GenBank/DDBJ databases">
        <title>Genomes of endolithic fungi from Antarctica.</title>
        <authorList>
            <person name="Coleine C."/>
            <person name="Masonjones S."/>
            <person name="Stajich J.E."/>
        </authorList>
    </citation>
    <scope>NUCLEOTIDE SEQUENCE [LARGE SCALE GENOMIC DNA]</scope>
    <source>
        <strain evidence="9 10">CCFEE 6314</strain>
    </source>
</reference>
<dbReference type="Gene3D" id="1.20.1250.20">
    <property type="entry name" value="MFS general substrate transporter like domains"/>
    <property type="match status" value="2"/>
</dbReference>
<dbReference type="OrthoDB" id="4161376at2759"/>
<feature type="transmembrane region" description="Helical" evidence="7">
    <location>
        <begin position="57"/>
        <end position="75"/>
    </location>
</feature>
<feature type="transmembrane region" description="Helical" evidence="7">
    <location>
        <begin position="446"/>
        <end position="468"/>
    </location>
</feature>
<feature type="transmembrane region" description="Helical" evidence="7">
    <location>
        <begin position="87"/>
        <end position="110"/>
    </location>
</feature>
<comment type="caution">
    <text evidence="9">The sequence shown here is derived from an EMBL/GenBank/DDBJ whole genome shotgun (WGS) entry which is preliminary data.</text>
</comment>
<evidence type="ECO:0000256" key="3">
    <source>
        <dbReference type="ARBA" id="ARBA00022692"/>
    </source>
</evidence>
<dbReference type="SUPFAM" id="SSF103473">
    <property type="entry name" value="MFS general substrate transporter"/>
    <property type="match status" value="2"/>
</dbReference>
<name>A0A438N0P7_EXOME</name>
<proteinExistence type="predicted"/>
<feature type="compositionally biased region" description="Polar residues" evidence="6">
    <location>
        <begin position="23"/>
        <end position="34"/>
    </location>
</feature>
<dbReference type="PROSITE" id="PS50850">
    <property type="entry name" value="MFS"/>
    <property type="match status" value="1"/>
</dbReference>
<feature type="transmembrane region" description="Helical" evidence="7">
    <location>
        <begin position="147"/>
        <end position="167"/>
    </location>
</feature>
<feature type="region of interest" description="Disordered" evidence="6">
    <location>
        <begin position="1"/>
        <end position="37"/>
    </location>
</feature>
<evidence type="ECO:0000256" key="5">
    <source>
        <dbReference type="ARBA" id="ARBA00023136"/>
    </source>
</evidence>
<dbReference type="InterPro" id="IPR036259">
    <property type="entry name" value="MFS_trans_sf"/>
</dbReference>
<feature type="transmembrane region" description="Helical" evidence="7">
    <location>
        <begin position="320"/>
        <end position="342"/>
    </location>
</feature>
<feature type="domain" description="Major facilitator superfamily (MFS) profile" evidence="8">
    <location>
        <begin position="56"/>
        <end position="512"/>
    </location>
</feature>
<dbReference type="EMBL" id="NAJM01000030">
    <property type="protein sequence ID" value="RVX69301.1"/>
    <property type="molecule type" value="Genomic_DNA"/>
</dbReference>
<dbReference type="Proteomes" id="UP000288859">
    <property type="component" value="Unassembled WGS sequence"/>
</dbReference>
<evidence type="ECO:0000256" key="7">
    <source>
        <dbReference type="SAM" id="Phobius"/>
    </source>
</evidence>
<evidence type="ECO:0000256" key="6">
    <source>
        <dbReference type="SAM" id="MobiDB-lite"/>
    </source>
</evidence>
<feature type="transmembrane region" description="Helical" evidence="7">
    <location>
        <begin position="362"/>
        <end position="382"/>
    </location>
</feature>
<evidence type="ECO:0000313" key="9">
    <source>
        <dbReference type="EMBL" id="RVX69301.1"/>
    </source>
</evidence>
<feature type="transmembrane region" description="Helical" evidence="7">
    <location>
        <begin position="279"/>
        <end position="300"/>
    </location>
</feature>
<dbReference type="AlphaFoldDB" id="A0A438N0P7"/>
<evidence type="ECO:0000259" key="8">
    <source>
        <dbReference type="PROSITE" id="PS50850"/>
    </source>
</evidence>
<dbReference type="Pfam" id="PF06609">
    <property type="entry name" value="TRI12"/>
    <property type="match status" value="1"/>
</dbReference>
<gene>
    <name evidence="9" type="ORF">B0A52_06895</name>
</gene>
<feature type="transmembrane region" description="Helical" evidence="7">
    <location>
        <begin position="389"/>
        <end position="407"/>
    </location>
</feature>
<accession>A0A438N0P7</accession>
<comment type="subcellular location">
    <subcellularLocation>
        <location evidence="1">Membrane</location>
        <topology evidence="1">Multi-pass membrane protein</topology>
    </subcellularLocation>
</comment>
<feature type="transmembrane region" description="Helical" evidence="7">
    <location>
        <begin position="210"/>
        <end position="231"/>
    </location>
</feature>